<dbReference type="Proteomes" id="UP000020773">
    <property type="component" value="Unassembled WGS sequence"/>
</dbReference>
<organism evidence="3 4">
    <name type="scientific">Bacteroides fragilis str. 3998T(B)3</name>
    <dbReference type="NCBI Taxonomy" id="1339316"/>
    <lineage>
        <taxon>Bacteria</taxon>
        <taxon>Pseudomonadati</taxon>
        <taxon>Bacteroidota</taxon>
        <taxon>Bacteroidia</taxon>
        <taxon>Bacteroidales</taxon>
        <taxon>Bacteroidaceae</taxon>
        <taxon>Bacteroides</taxon>
    </lineage>
</organism>
<evidence type="ECO:0000313" key="1">
    <source>
        <dbReference type="EMBL" id="EXY92939.1"/>
    </source>
</evidence>
<sequence length="43" mass="4831">MVHFLHGFSSTRCKSTKFQGEKKKAALFSPHIGLKTSAAFYNK</sequence>
<dbReference type="AlphaFoldDB" id="A0A015XKF2"/>
<evidence type="ECO:0000313" key="2">
    <source>
        <dbReference type="EMBL" id="EXY92989.1"/>
    </source>
</evidence>
<proteinExistence type="predicted"/>
<protein>
    <submittedName>
        <fullName evidence="3">Uncharacterized protein</fullName>
    </submittedName>
</protein>
<evidence type="ECO:0000313" key="3">
    <source>
        <dbReference type="EMBL" id="EXY93070.1"/>
    </source>
</evidence>
<dbReference type="EMBL" id="JGDB01000009">
    <property type="protein sequence ID" value="EXY92939.1"/>
    <property type="molecule type" value="Genomic_DNA"/>
</dbReference>
<gene>
    <name evidence="3" type="ORF">M125_0190</name>
    <name evidence="2" type="ORF">M125_0282</name>
    <name evidence="1" type="ORF">M125_0369</name>
</gene>
<dbReference type="EMBL" id="JGDB01000008">
    <property type="protein sequence ID" value="EXY92989.1"/>
    <property type="molecule type" value="Genomic_DNA"/>
</dbReference>
<accession>A0A015XKF2</accession>
<dbReference type="EMBL" id="JGDB01000006">
    <property type="protein sequence ID" value="EXY93070.1"/>
    <property type="molecule type" value="Genomic_DNA"/>
</dbReference>
<comment type="caution">
    <text evidence="3">The sequence shown here is derived from an EMBL/GenBank/DDBJ whole genome shotgun (WGS) entry which is preliminary data.</text>
</comment>
<reference evidence="3 4" key="1">
    <citation type="submission" date="2014-02" db="EMBL/GenBank/DDBJ databases">
        <authorList>
            <person name="Sears C."/>
            <person name="Carroll K."/>
            <person name="Sack B.R."/>
            <person name="Qadri F."/>
            <person name="Myers L.L."/>
            <person name="Chung G.-T."/>
            <person name="Escheverria P."/>
            <person name="Fraser C.M."/>
            <person name="Sadzewicz L."/>
            <person name="Shefchek K.A."/>
            <person name="Tallon L."/>
            <person name="Das S.P."/>
            <person name="Daugherty S."/>
            <person name="Mongodin E.F."/>
        </authorList>
    </citation>
    <scope>NUCLEOTIDE SEQUENCE [LARGE SCALE GENOMIC DNA]</scope>
    <source>
        <strain evidence="3">3998T</strain>
        <strain evidence="4">3998T(B)3</strain>
    </source>
</reference>
<name>A0A015XKF2_BACFG</name>
<evidence type="ECO:0000313" key="4">
    <source>
        <dbReference type="Proteomes" id="UP000020773"/>
    </source>
</evidence>